<reference key="1">
    <citation type="submission" date="2010-11" db="EMBL/GenBank/DDBJ databases">
        <title>Complete sequence of Caldicellulosiruptor kronotskyensis 2002.</title>
        <authorList>
            <consortium name="US DOE Joint Genome Institute"/>
            <person name="Lucas S."/>
            <person name="Copeland A."/>
            <person name="Lapidus A."/>
            <person name="Cheng J.-F."/>
            <person name="Bruce D."/>
            <person name="Goodwin L."/>
            <person name="Pitluck S."/>
            <person name="Davenport K."/>
            <person name="Detter J.C."/>
            <person name="Han C."/>
            <person name="Tapia R."/>
            <person name="Land M."/>
            <person name="Hauser L."/>
            <person name="Jeffries C."/>
            <person name="Kyrpides N."/>
            <person name="Ivanova N."/>
            <person name="Mikhailova N."/>
            <person name="Blumer-Schuette S.E."/>
            <person name="Kelly R.M."/>
            <person name="Woyke T."/>
        </authorList>
    </citation>
    <scope>NUCLEOTIDE SEQUENCE</scope>
    <source>
        <strain>2002</strain>
    </source>
</reference>
<dbReference type="KEGG" id="ckn:Calkro_2444"/>
<sequence>MNERFNFDELKRALEESIFHNKIKFEDFAKTINSYKNLGFELEKMLEWAANNAKGEDKIKLWSLYKEFSLQNVSELCERLRWYGENLRKSKVYDRFFDKDKKVPRAITFRVLELTRLGKREEVFHIILREFVNAQEEVGKDFVKAFSPKYSVESFKVMVYSFLSGLLGEEKEKNKEKNKEG</sequence>
<evidence type="ECO:0000313" key="2">
    <source>
        <dbReference type="Proteomes" id="UP000006835"/>
    </source>
</evidence>
<dbReference type="PATRIC" id="fig|632348.3.peg.2579"/>
<dbReference type="AlphaFoldDB" id="E4SHN0"/>
<gene>
    <name evidence="1" type="ordered locus">Calkro_2444</name>
</gene>
<name>E4SHN0_CALK2</name>
<dbReference type="HOGENOM" id="CLU_1583465_0_0_9"/>
<dbReference type="Proteomes" id="UP000006835">
    <property type="component" value="Chromosome"/>
</dbReference>
<evidence type="ECO:0000313" key="1">
    <source>
        <dbReference type="EMBL" id="ADQ47255.1"/>
    </source>
</evidence>
<dbReference type="OrthoDB" id="1550858at2"/>
<reference evidence="1 2" key="2">
    <citation type="journal article" date="2011" name="J. Bacteriol.">
        <title>Complete genome sequences for the anaerobic, extremely thermophilic plant biomass-degrading bacteria Caldicellulosiruptor hydrothermalis, Caldicellulosiruptor kristjanssonii, Caldicellulosiruptor kronotskyensis, Caldicellulosiruptor owensenis, and Caldicellulosiruptor lactoaceticus.</title>
        <authorList>
            <person name="Blumer-Schuette S.E."/>
            <person name="Ozdemir I."/>
            <person name="Mistry D."/>
            <person name="Lucas S."/>
            <person name="Lapidus A."/>
            <person name="Cheng J.F."/>
            <person name="Goodwin L.A."/>
            <person name="Pitluck S."/>
            <person name="Land M.L."/>
            <person name="Hauser L.J."/>
            <person name="Woyke T."/>
            <person name="Mikhailova N."/>
            <person name="Pati A."/>
            <person name="Kyrpides N.C."/>
            <person name="Ivanova N."/>
            <person name="Detter J.C."/>
            <person name="Walston-Davenport K."/>
            <person name="Han S."/>
            <person name="Adams M.W."/>
            <person name="Kelly R.M."/>
        </authorList>
    </citation>
    <scope>NUCLEOTIDE SEQUENCE [LARGE SCALE GENOMIC DNA]</scope>
    <source>
        <strain evidence="2">DSM 18902 / VKM B-2412 / 2002</strain>
    </source>
</reference>
<keyword evidence="2" id="KW-1185">Reference proteome</keyword>
<accession>E4SHN0</accession>
<protein>
    <submittedName>
        <fullName evidence="1">Uncharacterized protein</fullName>
    </submittedName>
</protein>
<organism evidence="1 2">
    <name type="scientific">Caldicellulosiruptor kronotskyensis (strain DSM 18902 / VKM B-2412 / 2002)</name>
    <dbReference type="NCBI Taxonomy" id="632348"/>
    <lineage>
        <taxon>Bacteria</taxon>
        <taxon>Bacillati</taxon>
        <taxon>Bacillota</taxon>
        <taxon>Bacillota incertae sedis</taxon>
        <taxon>Caldicellulosiruptorales</taxon>
        <taxon>Caldicellulosiruptoraceae</taxon>
        <taxon>Caldicellulosiruptor</taxon>
    </lineage>
</organism>
<dbReference type="RefSeq" id="WP_013431323.1">
    <property type="nucleotide sequence ID" value="NC_014720.1"/>
</dbReference>
<proteinExistence type="predicted"/>
<dbReference type="EMBL" id="CP002330">
    <property type="protein sequence ID" value="ADQ47255.1"/>
    <property type="molecule type" value="Genomic_DNA"/>
</dbReference>